<keyword evidence="1" id="KW-1133">Transmembrane helix</keyword>
<dbReference type="EMBL" id="JAGGLC010000007">
    <property type="protein sequence ID" value="MBP1988351.1"/>
    <property type="molecule type" value="Genomic_DNA"/>
</dbReference>
<comment type="caution">
    <text evidence="2">The sequence shown here is derived from an EMBL/GenBank/DDBJ whole genome shotgun (WGS) entry which is preliminary data.</text>
</comment>
<protein>
    <submittedName>
        <fullName evidence="2">Uncharacterized protein</fullName>
    </submittedName>
</protein>
<accession>A0A8T4GZD7</accession>
<evidence type="ECO:0000313" key="3">
    <source>
        <dbReference type="Proteomes" id="UP000823736"/>
    </source>
</evidence>
<dbReference type="OrthoDB" id="341830at2157"/>
<keyword evidence="1" id="KW-0472">Membrane</keyword>
<keyword evidence="3" id="KW-1185">Reference proteome</keyword>
<dbReference type="RefSeq" id="WP_209492688.1">
    <property type="nucleotide sequence ID" value="NZ_JAGGLC010000007.1"/>
</dbReference>
<gene>
    <name evidence="2" type="ORF">J2753_002873</name>
</gene>
<evidence type="ECO:0000256" key="1">
    <source>
        <dbReference type="SAM" id="Phobius"/>
    </source>
</evidence>
<organism evidence="2 3">
    <name type="scientific">Halolamina salifodinae</name>
    <dbReference type="NCBI Taxonomy" id="1202767"/>
    <lineage>
        <taxon>Archaea</taxon>
        <taxon>Methanobacteriati</taxon>
        <taxon>Methanobacteriota</taxon>
        <taxon>Stenosarchaea group</taxon>
        <taxon>Halobacteria</taxon>
        <taxon>Halobacteriales</taxon>
        <taxon>Haloferacaceae</taxon>
    </lineage>
</organism>
<name>A0A8T4GZD7_9EURY</name>
<dbReference type="Proteomes" id="UP000823736">
    <property type="component" value="Unassembled WGS sequence"/>
</dbReference>
<dbReference type="AlphaFoldDB" id="A0A8T4GZD7"/>
<reference evidence="2" key="1">
    <citation type="submission" date="2021-03" db="EMBL/GenBank/DDBJ databases">
        <title>Genomic Encyclopedia of Type Strains, Phase IV (KMG-IV): sequencing the most valuable type-strain genomes for metagenomic binning, comparative biology and taxonomic classification.</title>
        <authorList>
            <person name="Goeker M."/>
        </authorList>
    </citation>
    <scope>NUCLEOTIDE SEQUENCE</scope>
    <source>
        <strain evidence="2">DSM 26232</strain>
    </source>
</reference>
<sequence>MDRRRVALLLAVVGALCLPAPLYLGWAADATAPPAQSSQIYAAEPVDLGTISDQKQFVDAHGSEVTFSAHQASERYSAGEYRSPNVTRAALKTAMREGSVTVDDAGARADLREIAADDEFVRDAYGDIAGYYRLSVEENGSLVRAENGSLDVVANATAEQAPRYEELSAGEQRTIDRIIDNSSGNDLGYRPLVNEPFVDQLPTPVWRGETLYSISVYGHVDDFGPGLGGFVAGIAVAAVGLVLLFLAAVVYLSERRTDSAGG</sequence>
<keyword evidence="1" id="KW-0812">Transmembrane</keyword>
<feature type="transmembrane region" description="Helical" evidence="1">
    <location>
        <begin position="227"/>
        <end position="252"/>
    </location>
</feature>
<evidence type="ECO:0000313" key="2">
    <source>
        <dbReference type="EMBL" id="MBP1988351.1"/>
    </source>
</evidence>
<proteinExistence type="predicted"/>